<dbReference type="PROSITE" id="PS51257">
    <property type="entry name" value="PROKAR_LIPOPROTEIN"/>
    <property type="match status" value="1"/>
</dbReference>
<dbReference type="AlphaFoldDB" id="A0A5J4QSN9"/>
<sequence length="636" mass="70552">MWKRSLNIAILCGSWIFFLLVSCVDQSYDLSKDIDLTMNVGGQNLTLPMGNTEIMYLSKFVKVEDEEDALLQEEKEEGEHKGEYKLLKAEDMEPTDVKIEEVIIEVDPTRLGDDDKYWKIPILSDYTPGDPLNLKDDDDDAPLLTFEGELVLENDDMPKEIISIYKLGLIESNYPKLSLIFEATITDADGKSVPEATIRIVKIILENFEMEFPECLDLKKSTGGEGEMKGSTYTRDNATIAPNDKLFSLDLQSISFGDIDPLRGLVMESIEGGGTVGYGFKRPYPVSLKSVIAITLSSAPTEKLHIKLTPVIRIDDILIATVTGQIKPTLEEVTDVVLGELPDFLTDPEVRLDLANPQVFLTVINPIDIPISFYVTMQGIKEGETSPRVPIETPKITIPALQTTTIILSKLGGVDDPINHIQYTKIAKLNELFLLTIPEQINLDINSKKANITPEEEKQENEGLPRSTIVLGGDEKMVVIDYEIDMPLSFGKGLVIIYNETINGWNDQIKDLEMDNISITTTVENTIPLELHIEGYAIDVNGNELKGIDVEAKRAIAAGEGIGEKKKPKKTSITISISEKKDKDYSGQMKEMDGVVLRFKANATETVNGIPLNSSQYLIMDKISAKITGGMNIDLN</sequence>
<proteinExistence type="predicted"/>
<comment type="caution">
    <text evidence="1">The sequence shown here is derived from an EMBL/GenBank/DDBJ whole genome shotgun (WGS) entry which is preliminary data.</text>
</comment>
<reference evidence="1" key="1">
    <citation type="submission" date="2019-03" db="EMBL/GenBank/DDBJ databases">
        <title>Single cell metagenomics reveals metabolic interactions within the superorganism composed of flagellate Streblomastix strix and complex community of Bacteroidetes bacteria on its surface.</title>
        <authorList>
            <person name="Treitli S.C."/>
            <person name="Kolisko M."/>
            <person name="Husnik F."/>
            <person name="Keeling P."/>
            <person name="Hampl V."/>
        </authorList>
    </citation>
    <scope>NUCLEOTIDE SEQUENCE</scope>
    <source>
        <strain evidence="1">STM</strain>
    </source>
</reference>
<organism evidence="1">
    <name type="scientific">termite gut metagenome</name>
    <dbReference type="NCBI Taxonomy" id="433724"/>
    <lineage>
        <taxon>unclassified sequences</taxon>
        <taxon>metagenomes</taxon>
        <taxon>organismal metagenomes</taxon>
    </lineage>
</organism>
<evidence type="ECO:0000313" key="1">
    <source>
        <dbReference type="EMBL" id="KAA6324542.1"/>
    </source>
</evidence>
<dbReference type="EMBL" id="SNRY01002550">
    <property type="protein sequence ID" value="KAA6324542.1"/>
    <property type="molecule type" value="Genomic_DNA"/>
</dbReference>
<gene>
    <name evidence="1" type="ORF">EZS27_026141</name>
</gene>
<protein>
    <submittedName>
        <fullName evidence="1">Uncharacterized protein</fullName>
    </submittedName>
</protein>
<name>A0A5J4QSN9_9ZZZZ</name>
<accession>A0A5J4QSN9</accession>